<reference evidence="3" key="1">
    <citation type="submission" date="2022-09" db="EMBL/GenBank/DDBJ databases">
        <title>Tahibacter sp. nov., isolated from a fresh water.</title>
        <authorList>
            <person name="Baek J.H."/>
            <person name="Lee J.K."/>
            <person name="Kim J.M."/>
            <person name="Jeon C.O."/>
        </authorList>
    </citation>
    <scope>NUCLEOTIDE SEQUENCE</scope>
    <source>
        <strain evidence="3">W38</strain>
    </source>
</reference>
<feature type="domain" description="DUF3592" evidence="2">
    <location>
        <begin position="48"/>
        <end position="112"/>
    </location>
</feature>
<dbReference type="Pfam" id="PF12158">
    <property type="entry name" value="DUF3592"/>
    <property type="match status" value="1"/>
</dbReference>
<feature type="transmembrane region" description="Helical" evidence="1">
    <location>
        <begin position="120"/>
        <end position="138"/>
    </location>
</feature>
<evidence type="ECO:0000259" key="2">
    <source>
        <dbReference type="Pfam" id="PF12158"/>
    </source>
</evidence>
<keyword evidence="1" id="KW-0812">Transmembrane</keyword>
<organism evidence="3 4">
    <name type="scientific">Tahibacter amnicola</name>
    <dbReference type="NCBI Taxonomy" id="2976241"/>
    <lineage>
        <taxon>Bacteria</taxon>
        <taxon>Pseudomonadati</taxon>
        <taxon>Pseudomonadota</taxon>
        <taxon>Gammaproteobacteria</taxon>
        <taxon>Lysobacterales</taxon>
        <taxon>Rhodanobacteraceae</taxon>
        <taxon>Tahibacter</taxon>
    </lineage>
</organism>
<gene>
    <name evidence="3" type="ORF">N4264_13780</name>
</gene>
<sequence>MPTPIRHFVMPVLAAVVGVVTLGNTALHYDESRTVERSGVVVPVKSLENPKWFKRSGKRVSYRADVTFTTVDGRGVTAEAAISDSELARYRSGSSLEVRYLPNQPDVIRLVGEEDEGTSGLLLIVGIGGLAYGTFGIARRVIRKF</sequence>
<evidence type="ECO:0000256" key="1">
    <source>
        <dbReference type="SAM" id="Phobius"/>
    </source>
</evidence>
<keyword evidence="1" id="KW-1133">Transmembrane helix</keyword>
<evidence type="ECO:0000313" key="3">
    <source>
        <dbReference type="EMBL" id="UXI65833.1"/>
    </source>
</evidence>
<dbReference type="EMBL" id="CP104694">
    <property type="protein sequence ID" value="UXI65833.1"/>
    <property type="molecule type" value="Genomic_DNA"/>
</dbReference>
<name>A0ABY6B9M9_9GAMM</name>
<evidence type="ECO:0000313" key="4">
    <source>
        <dbReference type="Proteomes" id="UP001064632"/>
    </source>
</evidence>
<accession>A0ABY6B9M9</accession>
<feature type="transmembrane region" description="Helical" evidence="1">
    <location>
        <begin position="7"/>
        <end position="27"/>
    </location>
</feature>
<dbReference type="Proteomes" id="UP001064632">
    <property type="component" value="Chromosome"/>
</dbReference>
<protein>
    <submittedName>
        <fullName evidence="3">DUF3592 domain-containing protein</fullName>
    </submittedName>
</protein>
<dbReference type="RefSeq" id="WP_261692829.1">
    <property type="nucleotide sequence ID" value="NZ_CP104694.1"/>
</dbReference>
<proteinExistence type="predicted"/>
<keyword evidence="1" id="KW-0472">Membrane</keyword>
<dbReference type="InterPro" id="IPR021994">
    <property type="entry name" value="DUF3592"/>
</dbReference>
<keyword evidence="4" id="KW-1185">Reference proteome</keyword>